<feature type="compositionally biased region" description="Polar residues" evidence="1">
    <location>
        <begin position="584"/>
        <end position="603"/>
    </location>
</feature>
<accession>K0TFZ3</accession>
<keyword evidence="3" id="KW-1185">Reference proteome</keyword>
<feature type="compositionally biased region" description="Basic residues" evidence="1">
    <location>
        <begin position="67"/>
        <end position="76"/>
    </location>
</feature>
<evidence type="ECO:0000313" key="2">
    <source>
        <dbReference type="EMBL" id="EJK75974.1"/>
    </source>
</evidence>
<evidence type="ECO:0000313" key="3">
    <source>
        <dbReference type="Proteomes" id="UP000266841"/>
    </source>
</evidence>
<feature type="compositionally biased region" description="Basic and acidic residues" evidence="1">
    <location>
        <begin position="77"/>
        <end position="88"/>
    </location>
</feature>
<feature type="compositionally biased region" description="Low complexity" evidence="1">
    <location>
        <begin position="1"/>
        <end position="21"/>
    </location>
</feature>
<organism evidence="2 3">
    <name type="scientific">Thalassiosira oceanica</name>
    <name type="common">Marine diatom</name>
    <dbReference type="NCBI Taxonomy" id="159749"/>
    <lineage>
        <taxon>Eukaryota</taxon>
        <taxon>Sar</taxon>
        <taxon>Stramenopiles</taxon>
        <taxon>Ochrophyta</taxon>
        <taxon>Bacillariophyta</taxon>
        <taxon>Coscinodiscophyceae</taxon>
        <taxon>Thalassiosirophycidae</taxon>
        <taxon>Thalassiosirales</taxon>
        <taxon>Thalassiosiraceae</taxon>
        <taxon>Thalassiosira</taxon>
    </lineage>
</organism>
<evidence type="ECO:0000256" key="1">
    <source>
        <dbReference type="SAM" id="MobiDB-lite"/>
    </source>
</evidence>
<dbReference type="AlphaFoldDB" id="K0TFZ3"/>
<feature type="region of interest" description="Disordered" evidence="1">
    <location>
        <begin position="578"/>
        <end position="616"/>
    </location>
</feature>
<name>K0TFZ3_THAOC</name>
<protein>
    <submittedName>
        <fullName evidence="2">Uncharacterized protein</fullName>
    </submittedName>
</protein>
<sequence>MDTLSTLAAVAASVPSASESEITCAAPPTTEITESKSRPSCGPNANSTIPLKKRKKRRSFPDDGAKKTTKTNKSKKSRAEAEAKHRAGDVPGHSPGPDEASNDESNMIVRPGLNDVLIGESPDNFHRIGNRRYRVLVELNLSNYFDQASQMQHLQDNAGSTSHKIHPTAKQCQIVESVLKSIRGNVPPGRFLVEQDSSANSLAKSSWRLANEDETRSKIHVTFQAAGRFHMKCALMSQQAMSAMQPNPNATQLSYGNVSTNGNVAERNEMRASIASASPVDAVPSSSDSAALELPRNKSLTAPSQPPPLTGGDRTATETSQGLPCPPRVKVFQALPMDRFFVTETPEQELNYLAPTHYDIMCGQNSKDFFHHFGNRRFRILIEMNVSRYALQAQAHAETQAVTSAIDGSLQKLINETMAAISGHSGRFLGIDMDTGRWRLMNAVFYQLKIEHTFFSCLQVKRRREHQLLAEEMVMRELLEKKLQAEYERMQLMHIESDYRLKERSPGRATHVCSAGQHPPRPDTQLMSLQAQALSALKRKGGGDAVNPNPNAQNMASLLSEFKNKSEESKHILEQLNGVRRNMPAQTHNSAVSSTAGQESSSVHAGGSQGSGLQADGARVDPLMECLGGMLLMKQSQQHN</sequence>
<dbReference type="Proteomes" id="UP000266841">
    <property type="component" value="Unassembled WGS sequence"/>
</dbReference>
<dbReference type="eggNOG" id="ENOG502QZDS">
    <property type="taxonomic scope" value="Eukaryota"/>
</dbReference>
<feature type="region of interest" description="Disordered" evidence="1">
    <location>
        <begin position="275"/>
        <end position="325"/>
    </location>
</feature>
<proteinExistence type="predicted"/>
<gene>
    <name evidence="2" type="ORF">THAOC_02281</name>
</gene>
<feature type="region of interest" description="Disordered" evidence="1">
    <location>
        <begin position="1"/>
        <end position="106"/>
    </location>
</feature>
<comment type="caution">
    <text evidence="2">The sequence shown here is derived from an EMBL/GenBank/DDBJ whole genome shotgun (WGS) entry which is preliminary data.</text>
</comment>
<dbReference type="EMBL" id="AGNL01002624">
    <property type="protein sequence ID" value="EJK75974.1"/>
    <property type="molecule type" value="Genomic_DNA"/>
</dbReference>
<feature type="compositionally biased region" description="Low complexity" evidence="1">
    <location>
        <begin position="275"/>
        <end position="291"/>
    </location>
</feature>
<reference evidence="2 3" key="1">
    <citation type="journal article" date="2012" name="Genome Biol.">
        <title>Genome and low-iron response of an oceanic diatom adapted to chronic iron limitation.</title>
        <authorList>
            <person name="Lommer M."/>
            <person name="Specht M."/>
            <person name="Roy A.S."/>
            <person name="Kraemer L."/>
            <person name="Andreson R."/>
            <person name="Gutowska M.A."/>
            <person name="Wolf J."/>
            <person name="Bergner S.V."/>
            <person name="Schilhabel M.B."/>
            <person name="Klostermeier U.C."/>
            <person name="Beiko R.G."/>
            <person name="Rosenstiel P."/>
            <person name="Hippler M."/>
            <person name="Laroche J."/>
        </authorList>
    </citation>
    <scope>NUCLEOTIDE SEQUENCE [LARGE SCALE GENOMIC DNA]</scope>
    <source>
        <strain evidence="2 3">CCMP1005</strain>
    </source>
</reference>